<evidence type="ECO:0000313" key="4">
    <source>
        <dbReference type="Proteomes" id="UP001054945"/>
    </source>
</evidence>
<dbReference type="EMBL" id="BPLR01005934">
    <property type="protein sequence ID" value="GIY06160.1"/>
    <property type="molecule type" value="Genomic_DNA"/>
</dbReference>
<name>A0AAV4QAM2_CAEEX</name>
<evidence type="ECO:0000256" key="1">
    <source>
        <dbReference type="SAM" id="MobiDB-lite"/>
    </source>
</evidence>
<dbReference type="AlphaFoldDB" id="A0AAV4QAM2"/>
<keyword evidence="2" id="KW-0812">Transmembrane</keyword>
<protein>
    <recommendedName>
        <fullName evidence="5">Transmembrane protein</fullName>
    </recommendedName>
</protein>
<sequence length="222" mass="25308">MSQCRRTSWLNRLYSHFHCIHKPVNQLSCHPSHSSRGRFESIDPSSPYFHPAHNALPHPSVARSRGESIPSASFRKKITRICSEPELCQVSISATTWSTNSMQQPKSFVVTAVVTLFMLVSLAMGLTTDEPSSTTTRLSSTEKQQQQPKSRDQFFFNFDLDHDHRHTPPATSTEWQDMDEAESEKLVNFVVMEIQKLKVEHKELDESVRSSTCPACSVERSW</sequence>
<evidence type="ECO:0000313" key="3">
    <source>
        <dbReference type="EMBL" id="GIY06160.1"/>
    </source>
</evidence>
<feature type="compositionally biased region" description="Polar residues" evidence="1">
    <location>
        <begin position="129"/>
        <end position="148"/>
    </location>
</feature>
<accession>A0AAV4QAM2</accession>
<evidence type="ECO:0008006" key="5">
    <source>
        <dbReference type="Google" id="ProtNLM"/>
    </source>
</evidence>
<reference evidence="3 4" key="1">
    <citation type="submission" date="2021-06" db="EMBL/GenBank/DDBJ databases">
        <title>Caerostris extrusa draft genome.</title>
        <authorList>
            <person name="Kono N."/>
            <person name="Arakawa K."/>
        </authorList>
    </citation>
    <scope>NUCLEOTIDE SEQUENCE [LARGE SCALE GENOMIC DNA]</scope>
</reference>
<feature type="region of interest" description="Disordered" evidence="1">
    <location>
        <begin position="128"/>
        <end position="150"/>
    </location>
</feature>
<gene>
    <name evidence="3" type="ORF">CEXT_529811</name>
</gene>
<keyword evidence="4" id="KW-1185">Reference proteome</keyword>
<keyword evidence="2" id="KW-1133">Transmembrane helix</keyword>
<dbReference type="Proteomes" id="UP001054945">
    <property type="component" value="Unassembled WGS sequence"/>
</dbReference>
<keyword evidence="2" id="KW-0472">Membrane</keyword>
<feature type="transmembrane region" description="Helical" evidence="2">
    <location>
        <begin position="108"/>
        <end position="127"/>
    </location>
</feature>
<proteinExistence type="predicted"/>
<evidence type="ECO:0000256" key="2">
    <source>
        <dbReference type="SAM" id="Phobius"/>
    </source>
</evidence>
<comment type="caution">
    <text evidence="3">The sequence shown here is derived from an EMBL/GenBank/DDBJ whole genome shotgun (WGS) entry which is preliminary data.</text>
</comment>
<organism evidence="3 4">
    <name type="scientific">Caerostris extrusa</name>
    <name type="common">Bark spider</name>
    <name type="synonym">Caerostris bankana</name>
    <dbReference type="NCBI Taxonomy" id="172846"/>
    <lineage>
        <taxon>Eukaryota</taxon>
        <taxon>Metazoa</taxon>
        <taxon>Ecdysozoa</taxon>
        <taxon>Arthropoda</taxon>
        <taxon>Chelicerata</taxon>
        <taxon>Arachnida</taxon>
        <taxon>Araneae</taxon>
        <taxon>Araneomorphae</taxon>
        <taxon>Entelegynae</taxon>
        <taxon>Araneoidea</taxon>
        <taxon>Araneidae</taxon>
        <taxon>Caerostris</taxon>
    </lineage>
</organism>